<keyword evidence="5 10" id="KW-0812">Transmembrane</keyword>
<evidence type="ECO:0000256" key="8">
    <source>
        <dbReference type="ARBA" id="ARBA00023065"/>
    </source>
</evidence>
<evidence type="ECO:0000256" key="2">
    <source>
        <dbReference type="ARBA" id="ARBA00022448"/>
    </source>
</evidence>
<dbReference type="PANTHER" id="PTHR46157">
    <property type="entry name" value="K(+) EFFLUX ANTIPORTER 3, CHLOROPLASTIC"/>
    <property type="match status" value="1"/>
</dbReference>
<keyword evidence="3" id="KW-0050">Antiport</keyword>
<feature type="transmembrane region" description="Helical" evidence="10">
    <location>
        <begin position="181"/>
        <end position="202"/>
    </location>
</feature>
<feature type="transmembrane region" description="Helical" evidence="10">
    <location>
        <begin position="84"/>
        <end position="109"/>
    </location>
</feature>
<feature type="transmembrane region" description="Helical" evidence="10">
    <location>
        <begin position="322"/>
        <end position="343"/>
    </location>
</feature>
<keyword evidence="4" id="KW-0633">Potassium transport</keyword>
<keyword evidence="9 10" id="KW-0472">Membrane</keyword>
<evidence type="ECO:0000256" key="1">
    <source>
        <dbReference type="ARBA" id="ARBA00004141"/>
    </source>
</evidence>
<evidence type="ECO:0000256" key="3">
    <source>
        <dbReference type="ARBA" id="ARBA00022449"/>
    </source>
</evidence>
<keyword evidence="8" id="KW-0406">Ion transport</keyword>
<evidence type="ECO:0000256" key="10">
    <source>
        <dbReference type="SAM" id="Phobius"/>
    </source>
</evidence>
<proteinExistence type="predicted"/>
<feature type="transmembrane region" description="Helical" evidence="10">
    <location>
        <begin position="115"/>
        <end position="137"/>
    </location>
</feature>
<evidence type="ECO:0000256" key="6">
    <source>
        <dbReference type="ARBA" id="ARBA00022958"/>
    </source>
</evidence>
<dbReference type="AlphaFoldDB" id="A0A023DZG0"/>
<feature type="transmembrane region" description="Helical" evidence="10">
    <location>
        <begin position="288"/>
        <end position="310"/>
    </location>
</feature>
<feature type="transmembrane region" description="Helical" evidence="10">
    <location>
        <begin position="264"/>
        <end position="282"/>
    </location>
</feature>
<feature type="domain" description="RCK N-terminal" evidence="11">
    <location>
        <begin position="396"/>
        <end position="513"/>
    </location>
</feature>
<dbReference type="InterPro" id="IPR003148">
    <property type="entry name" value="RCK_N"/>
</dbReference>
<evidence type="ECO:0000313" key="13">
    <source>
        <dbReference type="Proteomes" id="UP000024842"/>
    </source>
</evidence>
<comment type="caution">
    <text evidence="12">The sequence shown here is derived from an EMBL/GenBank/DDBJ whole genome shotgun (WGS) entry which is preliminary data.</text>
</comment>
<dbReference type="OrthoDB" id="9781411at2"/>
<dbReference type="SUPFAM" id="SSF51735">
    <property type="entry name" value="NAD(P)-binding Rossmann-fold domains"/>
    <property type="match status" value="1"/>
</dbReference>
<feature type="transmembrane region" description="Helical" evidence="10">
    <location>
        <begin position="214"/>
        <end position="233"/>
    </location>
</feature>
<dbReference type="PROSITE" id="PS51201">
    <property type="entry name" value="RCK_N"/>
    <property type="match status" value="1"/>
</dbReference>
<feature type="transmembrane region" description="Helical" evidence="10">
    <location>
        <begin position="149"/>
        <end position="169"/>
    </location>
</feature>
<dbReference type="PANTHER" id="PTHR46157:SF4">
    <property type="entry name" value="K(+) EFFLUX ANTIPORTER 3, CHLOROPLASTIC"/>
    <property type="match status" value="1"/>
</dbReference>
<dbReference type="Pfam" id="PF00999">
    <property type="entry name" value="Na_H_Exchanger"/>
    <property type="match status" value="1"/>
</dbReference>
<evidence type="ECO:0000256" key="7">
    <source>
        <dbReference type="ARBA" id="ARBA00022989"/>
    </source>
</evidence>
<dbReference type="GO" id="GO:0006813">
    <property type="term" value="P:potassium ion transport"/>
    <property type="evidence" value="ECO:0007669"/>
    <property type="project" value="UniProtKB-KW"/>
</dbReference>
<evidence type="ECO:0000313" key="12">
    <source>
        <dbReference type="EMBL" id="GAJ46327.1"/>
    </source>
</evidence>
<evidence type="ECO:0000256" key="4">
    <source>
        <dbReference type="ARBA" id="ARBA00022538"/>
    </source>
</evidence>
<evidence type="ECO:0000256" key="9">
    <source>
        <dbReference type="ARBA" id="ARBA00023136"/>
    </source>
</evidence>
<protein>
    <submittedName>
        <fullName evidence="12">Glutathione-regulated potassium-efflux system protein KefB</fullName>
    </submittedName>
</protein>
<dbReference type="Gene3D" id="3.40.50.720">
    <property type="entry name" value="NAD(P)-binding Rossmann-like Domain"/>
    <property type="match status" value="1"/>
</dbReference>
<dbReference type="EMBL" id="BAUP01000084">
    <property type="protein sequence ID" value="GAJ46327.1"/>
    <property type="molecule type" value="Genomic_DNA"/>
</dbReference>
<keyword evidence="6" id="KW-0630">Potassium</keyword>
<keyword evidence="2" id="KW-0813">Transport</keyword>
<organism evidence="12 13">
    <name type="scientific">Holospora elegans E1</name>
    <dbReference type="NCBI Taxonomy" id="1427503"/>
    <lineage>
        <taxon>Bacteria</taxon>
        <taxon>Pseudomonadati</taxon>
        <taxon>Pseudomonadota</taxon>
        <taxon>Alphaproteobacteria</taxon>
        <taxon>Holosporales</taxon>
        <taxon>Holosporaceae</taxon>
        <taxon>Holospora</taxon>
    </lineage>
</organism>
<evidence type="ECO:0000259" key="11">
    <source>
        <dbReference type="PROSITE" id="PS51201"/>
    </source>
</evidence>
<dbReference type="RefSeq" id="WP_035544724.1">
    <property type="nucleotide sequence ID" value="NZ_BAUP01000084.1"/>
</dbReference>
<dbReference type="Pfam" id="PF02254">
    <property type="entry name" value="TrkA_N"/>
    <property type="match status" value="1"/>
</dbReference>
<sequence>MIIPHTLLVLLFAWLVTFVVCKSLRINLILGYLITGMILGPSGMNYLETSNFLLYLGEFGISLFLFTLGVEIPWHRLIALRRYIFGVGVAQVFLCALVISGILYIQPILNTQDTLFLGLLSLSLAFSSTAVIIQILSERFELTSTVGRVSLGILLFQDLAVIGMFAYLGIDMQKAPLWINLLNWCVGALLSGLWVILVSWLCKYVMRRYNQRDIGLAFIFITVLAGSFITHHFGLSSELGAFLTGVSIASTSWRHHLNDELHPFRIILFAFFFFMAGMQINLKTCLEQAQWIAYGVTWMFLAKLFVMLFLSRIWKFSWNASLQLGILIAGSSEFLFILITNPAFKNYFSPVTQQIGFGITFCSMMLTPILFSVTRYFLKFLEHRGVFSQEHKKRDKVDVILAGFGHVGQTVALALELNFISFLVVDYDIVRLEKAKALGYPILHGEARNVEFLKKAGVGEAKILLLTFGHSSTCVELVRNIRAKFPQLYIAVHVRSAQQAQHFQGLSIFLVYPEALESGLQMAAISLECLGFSKEHAAYMAKTTPKTLFMENMERQDDIQED</sequence>
<dbReference type="InterPro" id="IPR006153">
    <property type="entry name" value="Cation/H_exchanger_TM"/>
</dbReference>
<dbReference type="STRING" id="1427503.HE1_00658"/>
<comment type="subcellular location">
    <subcellularLocation>
        <location evidence="1">Membrane</location>
        <topology evidence="1">Multi-pass membrane protein</topology>
    </subcellularLocation>
</comment>
<gene>
    <name evidence="12" type="ORF">HE1_00658</name>
</gene>
<name>A0A023DZG0_9PROT</name>
<accession>A0A023DZG0</accession>
<dbReference type="GO" id="GO:0005886">
    <property type="term" value="C:plasma membrane"/>
    <property type="evidence" value="ECO:0007669"/>
    <property type="project" value="TreeGrafter"/>
</dbReference>
<reference evidence="12 13" key="1">
    <citation type="journal article" date="2014" name="FEMS Microbiol. Lett.">
        <title>Draft genome sequences of three Holospora species (Holospora obtusa, Holospora undulata, and Holospora elegans), endonuclear symbiotic bacteria of the ciliate Paramecium caudatum.</title>
        <authorList>
            <person name="Dohra H."/>
            <person name="Tanaka K."/>
            <person name="Suzuki T."/>
            <person name="Fujishima M."/>
            <person name="Suzuki H."/>
        </authorList>
    </citation>
    <scope>NUCLEOTIDE SEQUENCE [LARGE SCALE GENOMIC DNA]</scope>
    <source>
        <strain evidence="12 13">E1</strain>
    </source>
</reference>
<keyword evidence="7 10" id="KW-1133">Transmembrane helix</keyword>
<dbReference type="Gene3D" id="1.20.1530.20">
    <property type="match status" value="1"/>
</dbReference>
<dbReference type="GO" id="GO:0015297">
    <property type="term" value="F:antiporter activity"/>
    <property type="evidence" value="ECO:0007669"/>
    <property type="project" value="UniProtKB-KW"/>
</dbReference>
<dbReference type="InterPro" id="IPR036291">
    <property type="entry name" value="NAD(P)-bd_dom_sf"/>
</dbReference>
<keyword evidence="13" id="KW-1185">Reference proteome</keyword>
<feature type="transmembrane region" description="Helical" evidence="10">
    <location>
        <begin position="355"/>
        <end position="378"/>
    </location>
</feature>
<dbReference type="InterPro" id="IPR038770">
    <property type="entry name" value="Na+/solute_symporter_sf"/>
</dbReference>
<dbReference type="Proteomes" id="UP000024842">
    <property type="component" value="Unassembled WGS sequence"/>
</dbReference>
<feature type="transmembrane region" description="Helical" evidence="10">
    <location>
        <begin position="52"/>
        <end position="72"/>
    </location>
</feature>
<evidence type="ECO:0000256" key="5">
    <source>
        <dbReference type="ARBA" id="ARBA00022692"/>
    </source>
</evidence>
<dbReference type="GO" id="GO:1902600">
    <property type="term" value="P:proton transmembrane transport"/>
    <property type="evidence" value="ECO:0007669"/>
    <property type="project" value="InterPro"/>
</dbReference>